<dbReference type="PANTHER" id="PTHR11575">
    <property type="entry name" value="5'-NUCLEOTIDASE-RELATED"/>
    <property type="match status" value="1"/>
</dbReference>
<gene>
    <name evidence="3" type="ORF">METZ01_LOCUS147486</name>
</gene>
<evidence type="ECO:0000256" key="1">
    <source>
        <dbReference type="SAM" id="Coils"/>
    </source>
</evidence>
<name>A0A382A0H2_9ZZZZ</name>
<feature type="compositionally biased region" description="Basic residues" evidence="2">
    <location>
        <begin position="246"/>
        <end position="277"/>
    </location>
</feature>
<accession>A0A382A0H2</accession>
<protein>
    <recommendedName>
        <fullName evidence="4">5'-Nucleotidase C-terminal domain-containing protein</fullName>
    </recommendedName>
</protein>
<dbReference type="InterPro" id="IPR006179">
    <property type="entry name" value="5_nucleotidase/apyrase"/>
</dbReference>
<dbReference type="PANTHER" id="PTHR11575:SF24">
    <property type="entry name" value="5'-NUCLEOTIDASE"/>
    <property type="match status" value="1"/>
</dbReference>
<evidence type="ECO:0000313" key="3">
    <source>
        <dbReference type="EMBL" id="SVA94632.1"/>
    </source>
</evidence>
<evidence type="ECO:0008006" key="4">
    <source>
        <dbReference type="Google" id="ProtNLM"/>
    </source>
</evidence>
<dbReference type="InterPro" id="IPR029052">
    <property type="entry name" value="Metallo-depent_PP-like"/>
</dbReference>
<organism evidence="3">
    <name type="scientific">marine metagenome</name>
    <dbReference type="NCBI Taxonomy" id="408172"/>
    <lineage>
        <taxon>unclassified sequences</taxon>
        <taxon>metagenomes</taxon>
        <taxon>ecological metagenomes</taxon>
    </lineage>
</organism>
<proteinExistence type="predicted"/>
<dbReference type="Gene3D" id="3.60.21.10">
    <property type="match status" value="1"/>
</dbReference>
<sequence length="277" mass="30849">MDTECDIPFISANLRDAGTGELLFDPYVIIERTGLKIGIIGLTDMKPDTMKAVSADDYKIAGNRAIDQIKHEVDMIAVLVNIERGPHQSLPGTFAEADFIYTSGSTHLTRPTNPQKEGGPYLYSFGKQGKYLSVITAVIKDSDEAILDVSGYENKIKTINRRFQRLQKKDPDKPLEEVYAQQANVLKLIEQYREDLAETEQAVASAVNTLKFEMLPLDRKIKDDGEMLAFVDKSLATCNALNKQQPKSKGKPKGKAPVRKKRPGRGKKISPVKKKPE</sequence>
<reference evidence="3" key="1">
    <citation type="submission" date="2018-05" db="EMBL/GenBank/DDBJ databases">
        <authorList>
            <person name="Lanie J.A."/>
            <person name="Ng W.-L."/>
            <person name="Kazmierczak K.M."/>
            <person name="Andrzejewski T.M."/>
            <person name="Davidsen T.M."/>
            <person name="Wayne K.J."/>
            <person name="Tettelin H."/>
            <person name="Glass J.I."/>
            <person name="Rusch D."/>
            <person name="Podicherti R."/>
            <person name="Tsui H.-C.T."/>
            <person name="Winkler M.E."/>
        </authorList>
    </citation>
    <scope>NUCLEOTIDE SEQUENCE</scope>
</reference>
<keyword evidence="1" id="KW-0175">Coiled coil</keyword>
<feature type="region of interest" description="Disordered" evidence="2">
    <location>
        <begin position="240"/>
        <end position="277"/>
    </location>
</feature>
<dbReference type="GO" id="GO:0016787">
    <property type="term" value="F:hydrolase activity"/>
    <property type="evidence" value="ECO:0007669"/>
    <property type="project" value="InterPro"/>
</dbReference>
<dbReference type="GO" id="GO:0009166">
    <property type="term" value="P:nucleotide catabolic process"/>
    <property type="evidence" value="ECO:0007669"/>
    <property type="project" value="InterPro"/>
</dbReference>
<evidence type="ECO:0000256" key="2">
    <source>
        <dbReference type="SAM" id="MobiDB-lite"/>
    </source>
</evidence>
<dbReference type="SUPFAM" id="SSF56300">
    <property type="entry name" value="Metallo-dependent phosphatases"/>
    <property type="match status" value="1"/>
</dbReference>
<dbReference type="EMBL" id="UINC01023284">
    <property type="protein sequence ID" value="SVA94632.1"/>
    <property type="molecule type" value="Genomic_DNA"/>
</dbReference>
<dbReference type="AlphaFoldDB" id="A0A382A0H2"/>
<feature type="coiled-coil region" evidence="1">
    <location>
        <begin position="149"/>
        <end position="209"/>
    </location>
</feature>